<feature type="compositionally biased region" description="Polar residues" evidence="1">
    <location>
        <begin position="524"/>
        <end position="551"/>
    </location>
</feature>
<feature type="compositionally biased region" description="Low complexity" evidence="1">
    <location>
        <begin position="76"/>
        <end position="85"/>
    </location>
</feature>
<feature type="compositionally biased region" description="Basic and acidic residues" evidence="1">
    <location>
        <begin position="324"/>
        <end position="333"/>
    </location>
</feature>
<dbReference type="AlphaFoldDB" id="A0A6S6W2W1"/>
<feature type="compositionally biased region" description="Basic and acidic residues" evidence="1">
    <location>
        <begin position="466"/>
        <end position="478"/>
    </location>
</feature>
<feature type="compositionally biased region" description="Low complexity" evidence="1">
    <location>
        <begin position="434"/>
        <end position="444"/>
    </location>
</feature>
<feature type="compositionally biased region" description="Basic and acidic residues" evidence="1">
    <location>
        <begin position="46"/>
        <end position="56"/>
    </location>
</feature>
<feature type="compositionally biased region" description="Basic and acidic residues" evidence="1">
    <location>
        <begin position="340"/>
        <end position="420"/>
    </location>
</feature>
<feature type="compositionally biased region" description="Low complexity" evidence="1">
    <location>
        <begin position="184"/>
        <end position="194"/>
    </location>
</feature>
<feature type="compositionally biased region" description="Polar residues" evidence="1">
    <location>
        <begin position="162"/>
        <end position="177"/>
    </location>
</feature>
<feature type="compositionally biased region" description="Basic and acidic residues" evidence="1">
    <location>
        <begin position="86"/>
        <end position="95"/>
    </location>
</feature>
<evidence type="ECO:0000313" key="2">
    <source>
        <dbReference type="EMBL" id="CAE7175257.1"/>
    </source>
</evidence>
<feature type="compositionally biased region" description="Basic and acidic residues" evidence="1">
    <location>
        <begin position="288"/>
        <end position="316"/>
    </location>
</feature>
<reference evidence="2" key="1">
    <citation type="submission" date="2021-02" db="EMBL/GenBank/DDBJ databases">
        <authorList>
            <person name="Syme A R."/>
            <person name="Syme A R."/>
            <person name="Moolhuijzen P."/>
        </authorList>
    </citation>
    <scope>NUCLEOTIDE SEQUENCE</scope>
    <source>
        <strain evidence="2">W1-1</strain>
    </source>
</reference>
<evidence type="ECO:0000256" key="1">
    <source>
        <dbReference type="SAM" id="MobiDB-lite"/>
    </source>
</evidence>
<feature type="compositionally biased region" description="Low complexity" evidence="1">
    <location>
        <begin position="569"/>
        <end position="580"/>
    </location>
</feature>
<organism evidence="2 3">
    <name type="scientific">Pyrenophora teres f. teres</name>
    <dbReference type="NCBI Taxonomy" id="97479"/>
    <lineage>
        <taxon>Eukaryota</taxon>
        <taxon>Fungi</taxon>
        <taxon>Dikarya</taxon>
        <taxon>Ascomycota</taxon>
        <taxon>Pezizomycotina</taxon>
        <taxon>Dothideomycetes</taxon>
        <taxon>Pleosporomycetidae</taxon>
        <taxon>Pleosporales</taxon>
        <taxon>Pleosporineae</taxon>
        <taxon>Pleosporaceae</taxon>
        <taxon>Pyrenophora</taxon>
    </lineage>
</organism>
<protein>
    <submittedName>
        <fullName evidence="2">TPH multi-domain protein</fullName>
    </submittedName>
</protein>
<feature type="compositionally biased region" description="Low complexity" evidence="1">
    <location>
        <begin position="672"/>
        <end position="686"/>
    </location>
</feature>
<feature type="compositionally biased region" description="Basic and acidic residues" evidence="1">
    <location>
        <begin position="25"/>
        <end position="34"/>
    </location>
</feature>
<feature type="compositionally biased region" description="Low complexity" evidence="1">
    <location>
        <begin position="275"/>
        <end position="287"/>
    </location>
</feature>
<feature type="region of interest" description="Disordered" evidence="1">
    <location>
        <begin position="11"/>
        <end position="101"/>
    </location>
</feature>
<evidence type="ECO:0000313" key="3">
    <source>
        <dbReference type="Proteomes" id="UP000472372"/>
    </source>
</evidence>
<dbReference type="EMBL" id="HG992981">
    <property type="protein sequence ID" value="CAE7175257.1"/>
    <property type="molecule type" value="Genomic_DNA"/>
</dbReference>
<accession>A0A6S6W2W1</accession>
<feature type="compositionally biased region" description="Low complexity" evidence="1">
    <location>
        <begin position="211"/>
        <end position="220"/>
    </location>
</feature>
<proteinExistence type="predicted"/>
<feature type="region of interest" description="Disordered" evidence="1">
    <location>
        <begin position="157"/>
        <end position="692"/>
    </location>
</feature>
<feature type="compositionally biased region" description="Polar residues" evidence="1">
    <location>
        <begin position="618"/>
        <end position="640"/>
    </location>
</feature>
<name>A0A6S6W2W1_9PLEO</name>
<dbReference type="Proteomes" id="UP000472372">
    <property type="component" value="Chromosome 5"/>
</dbReference>
<sequence>MCRIEERVYMGRDGVRTSYDVHYPCSKERSDRTCPDATRTTKWSSHRRESFSRDDTPSPINPPTPTSSGTYLVQQRRPSGSGSRPSTRDGQRTIKPEIIIEFGSKKDKGKKYPAVSVVANTYNRTSLGSLGSNDAAIDSPGSEASYIYRTGFPEATLPPPSAFSQQNSYIATPTTSHGYHHRSTPSASSSQTPSLHVTSDPEYDYDPPTPRQRTTRYPPTIIHNPPAAAPPSPSRRRAGDSSGLRQTTRITPRVFSEDSYAPDGLRPFDDDLADRSGSSRASSGVSDPTRRPKVSDERRKKKSEDQRRQEELDRQLAESMAQEDNIKQVRFELGRSAARAQEKADRLQAEKEKERAAAREEARATKEQERLQAEKEKERAAAREEARRRKHEELERERLAQEKKERDEKMARDRKKEKSKPPTSDVFNKRPSGSRRMSSSTMTPEMMAEQRRLLEAENIQMQAEKQATEEREREERLAAVKLQQETPAYYDPRSGMGRRGSITRHDSVTRPSGMTRSNSKRRASISQQTSPTLNTQVPETTYSTRAPSSRTKAPPPLSFPSNFNQPTARPSSSSRRPSFSQDNPFTTQPPRTPAENPFAHTSAMSPSLAQDPWDLRTVENSLPIASSSRPTNEARYQTVQPREPTRPSARQGPVYADTFDTGSDSPEDLAPAYATRTALSRRSSTSKGKKKH</sequence>
<feature type="compositionally biased region" description="Polar residues" evidence="1">
    <location>
        <begin position="559"/>
        <end position="568"/>
    </location>
</feature>
<gene>
    <name evidence="2" type="ORF">PTTW11_05773</name>
</gene>